<accession>A0A8H7DMR1</accession>
<dbReference type="EMBL" id="JACAZH010000001">
    <property type="protein sequence ID" value="KAF7378073.1"/>
    <property type="molecule type" value="Genomic_DNA"/>
</dbReference>
<proteinExistence type="predicted"/>
<evidence type="ECO:0000256" key="1">
    <source>
        <dbReference type="SAM" id="Coils"/>
    </source>
</evidence>
<dbReference type="Proteomes" id="UP000623467">
    <property type="component" value="Unassembled WGS sequence"/>
</dbReference>
<name>A0A8H7DMR1_9AGAR</name>
<dbReference type="Gene3D" id="3.80.10.10">
    <property type="entry name" value="Ribonuclease Inhibitor"/>
    <property type="match status" value="1"/>
</dbReference>
<reference evidence="3" key="1">
    <citation type="submission" date="2020-05" db="EMBL/GenBank/DDBJ databases">
        <title>Mycena genomes resolve the evolution of fungal bioluminescence.</title>
        <authorList>
            <person name="Tsai I.J."/>
        </authorList>
    </citation>
    <scope>NUCLEOTIDE SEQUENCE</scope>
    <source>
        <strain evidence="3">160909Yilan</strain>
    </source>
</reference>
<evidence type="ECO:0000256" key="2">
    <source>
        <dbReference type="SAM" id="MobiDB-lite"/>
    </source>
</evidence>
<evidence type="ECO:0000313" key="4">
    <source>
        <dbReference type="Proteomes" id="UP000623467"/>
    </source>
</evidence>
<protein>
    <recommendedName>
        <fullName evidence="5">F-box domain-containing protein</fullName>
    </recommendedName>
</protein>
<dbReference type="OrthoDB" id="3027018at2759"/>
<keyword evidence="4" id="KW-1185">Reference proteome</keyword>
<dbReference type="PANTHER" id="PTHR38926">
    <property type="entry name" value="F-BOX DOMAIN CONTAINING PROTEIN, EXPRESSED"/>
    <property type="match status" value="1"/>
</dbReference>
<feature type="region of interest" description="Disordered" evidence="2">
    <location>
        <begin position="589"/>
        <end position="610"/>
    </location>
</feature>
<comment type="caution">
    <text evidence="3">The sequence shown here is derived from an EMBL/GenBank/DDBJ whole genome shotgun (WGS) entry which is preliminary data.</text>
</comment>
<dbReference type="SUPFAM" id="SSF52047">
    <property type="entry name" value="RNI-like"/>
    <property type="match status" value="1"/>
</dbReference>
<evidence type="ECO:0008006" key="5">
    <source>
        <dbReference type="Google" id="ProtNLM"/>
    </source>
</evidence>
<organism evidence="3 4">
    <name type="scientific">Mycena sanguinolenta</name>
    <dbReference type="NCBI Taxonomy" id="230812"/>
    <lineage>
        <taxon>Eukaryota</taxon>
        <taxon>Fungi</taxon>
        <taxon>Dikarya</taxon>
        <taxon>Basidiomycota</taxon>
        <taxon>Agaricomycotina</taxon>
        <taxon>Agaricomycetes</taxon>
        <taxon>Agaricomycetidae</taxon>
        <taxon>Agaricales</taxon>
        <taxon>Marasmiineae</taxon>
        <taxon>Mycenaceae</taxon>
        <taxon>Mycena</taxon>
    </lineage>
</organism>
<sequence length="651" mass="72348">MVRRRKDSIHKEAGIVDAQLQILRAREADFERILAEMQRLKDSVSVERQQLEARRKELHSELQPVNWLPVELLAHIFVILAEADADSHDPAEVYHRAPVLISHVSSLWRSISLSTPRMWSRISVQNVAWNARPIHAFLARSGMTPLDVVFISPETIDVQEEHRRADQLLTHLSHDIRRIRSIAFRSRGLAMQKLVRALTSPLNTFPALRTLELSLTSLGPASLSSPSLLPAQFQGSGTGLNLTYLRLVKLPPFNIPKHFLHNLTALDLGFPPKKSTAEGPNSYMLRMSQLVRFLNCTPNLQELVLANTAPYMDVCLNTETAVQISNNLLKVDPVELPHLRTFDWTYPFGPDIHHFLSFFHSPALEKIFLGVEEFPVPPTDVLLLRGYPAAAASQLFANHRVIDLVSLRDLGLECQHEDTVGSVLRKFAFPVLETFELTYVDGIKRHGNRDTLPALPRLESMFRDPRLPVLTHLTICRFHISAELGRTEAMLGYMPALVSLTLDRCGGVWTLLDDLKQRSPVSLGAPGVRVCPRLEALALLHCDNIDITSLVGVVMARNGSSVSQSGNLAAAASGNGGKVAPRAIRPMKKLRRQGQDAGQGLHAPSTNILSNSSRPASIGYVRIGGCPRITKEEVMSLKALGVADVRWTTEE</sequence>
<dbReference type="InterPro" id="IPR032675">
    <property type="entry name" value="LRR_dom_sf"/>
</dbReference>
<dbReference type="PANTHER" id="PTHR38926:SF5">
    <property type="entry name" value="F-BOX AND LEUCINE-RICH REPEAT PROTEIN 6"/>
    <property type="match status" value="1"/>
</dbReference>
<evidence type="ECO:0000313" key="3">
    <source>
        <dbReference type="EMBL" id="KAF7378073.1"/>
    </source>
</evidence>
<keyword evidence="1" id="KW-0175">Coiled coil</keyword>
<feature type="coiled-coil region" evidence="1">
    <location>
        <begin position="34"/>
        <end position="61"/>
    </location>
</feature>
<dbReference type="AlphaFoldDB" id="A0A8H7DMR1"/>
<gene>
    <name evidence="3" type="ORF">MSAN_00231400</name>
</gene>